<dbReference type="EMBL" id="JAPFFF010000001">
    <property type="protein sequence ID" value="KAK8898894.1"/>
    <property type="molecule type" value="Genomic_DNA"/>
</dbReference>
<evidence type="ECO:0000259" key="3">
    <source>
        <dbReference type="PROSITE" id="PS50018"/>
    </source>
</evidence>
<comment type="caution">
    <text evidence="4">The sequence shown here is derived from an EMBL/GenBank/DDBJ whole genome shotgun (WGS) entry which is preliminary data.</text>
</comment>
<evidence type="ECO:0000313" key="5">
    <source>
        <dbReference type="Proteomes" id="UP001470230"/>
    </source>
</evidence>
<name>A0ABR2L6E9_9EUKA</name>
<evidence type="ECO:0000256" key="1">
    <source>
        <dbReference type="ARBA" id="ARBA00022468"/>
    </source>
</evidence>
<keyword evidence="1" id="KW-0343">GTPase activation</keyword>
<dbReference type="InterPro" id="IPR001936">
    <property type="entry name" value="RasGAP_dom"/>
</dbReference>
<evidence type="ECO:0000313" key="4">
    <source>
        <dbReference type="EMBL" id="KAK8898894.1"/>
    </source>
</evidence>
<dbReference type="Gene3D" id="1.10.506.10">
    <property type="entry name" value="GTPase Activation - p120gap, domain 1"/>
    <property type="match status" value="1"/>
</dbReference>
<evidence type="ECO:0000256" key="2">
    <source>
        <dbReference type="SAM" id="MobiDB-lite"/>
    </source>
</evidence>
<dbReference type="SUPFAM" id="SSF48350">
    <property type="entry name" value="GTPase activation domain, GAP"/>
    <property type="match status" value="1"/>
</dbReference>
<dbReference type="CDD" id="cd04519">
    <property type="entry name" value="RasGAP"/>
    <property type="match status" value="1"/>
</dbReference>
<feature type="region of interest" description="Disordered" evidence="2">
    <location>
        <begin position="1340"/>
        <end position="1363"/>
    </location>
</feature>
<organism evidence="4 5">
    <name type="scientific">Tritrichomonas musculus</name>
    <dbReference type="NCBI Taxonomy" id="1915356"/>
    <lineage>
        <taxon>Eukaryota</taxon>
        <taxon>Metamonada</taxon>
        <taxon>Parabasalia</taxon>
        <taxon>Tritrichomonadida</taxon>
        <taxon>Tritrichomonadidae</taxon>
        <taxon>Tritrichomonas</taxon>
    </lineage>
</organism>
<accession>A0ABR2L6E9</accession>
<protein>
    <recommendedName>
        <fullName evidence="3">Ras-GAP domain-containing protein</fullName>
    </recommendedName>
</protein>
<dbReference type="InterPro" id="IPR039360">
    <property type="entry name" value="Ras_GTPase"/>
</dbReference>
<dbReference type="SMART" id="SM00323">
    <property type="entry name" value="RasGAP"/>
    <property type="match status" value="1"/>
</dbReference>
<feature type="region of interest" description="Disordered" evidence="2">
    <location>
        <begin position="1622"/>
        <end position="1642"/>
    </location>
</feature>
<gene>
    <name evidence="4" type="ORF">M9Y10_001186</name>
</gene>
<proteinExistence type="predicted"/>
<dbReference type="PANTHER" id="PTHR10194">
    <property type="entry name" value="RAS GTPASE-ACTIVATING PROTEINS"/>
    <property type="match status" value="1"/>
</dbReference>
<reference evidence="4 5" key="1">
    <citation type="submission" date="2024-04" db="EMBL/GenBank/DDBJ databases">
        <title>Tritrichomonas musculus Genome.</title>
        <authorList>
            <person name="Alves-Ferreira E."/>
            <person name="Grigg M."/>
            <person name="Lorenzi H."/>
            <person name="Galac M."/>
        </authorList>
    </citation>
    <scope>NUCLEOTIDE SEQUENCE [LARGE SCALE GENOMIC DNA]</scope>
    <source>
        <strain evidence="4 5">EAF2021</strain>
    </source>
</reference>
<keyword evidence="5" id="KW-1185">Reference proteome</keyword>
<dbReference type="PROSITE" id="PS50018">
    <property type="entry name" value="RAS_GTPASE_ACTIV_2"/>
    <property type="match status" value="1"/>
</dbReference>
<dbReference type="PANTHER" id="PTHR10194:SF60">
    <property type="entry name" value="RAS GTPASE-ACTIVATING PROTEIN RASKOL"/>
    <property type="match status" value="1"/>
</dbReference>
<feature type="region of interest" description="Disordered" evidence="2">
    <location>
        <begin position="1377"/>
        <end position="1396"/>
    </location>
</feature>
<dbReference type="InterPro" id="IPR008936">
    <property type="entry name" value="Rho_GTPase_activation_prot"/>
</dbReference>
<dbReference type="Proteomes" id="UP001470230">
    <property type="component" value="Unassembled WGS sequence"/>
</dbReference>
<feature type="domain" description="Ras-GAP" evidence="3">
    <location>
        <begin position="1028"/>
        <end position="1223"/>
    </location>
</feature>
<sequence>MNSYILSNIILDQITRVDTIITEHPVSENEAIATKKVTPEHFLLLYCKKELKLLKKITGTQIQFSLSKFLNKTSNILNNINPKEPKFGEINRLCIFYVIAAECVLSYQGQEDVTNGYGASDFLIKQSSNVLSTNEYGKYNRYIQHNFTIFLSAVAAHSPSLYKSAFSKLIQEFTSGKIQQNTIRFCMFMPSKVSLLTNFINEAAGLTKIPSKFYDIFAQMITDTAILAFKRDIVAFISFLKEKTCIQSSEEIRKQIESWSKGNQGVWPSIVALQILMPKQMETLRTLNPENNKVLFKLTKFQKYRGTKKEMAIKAILTGFRAYALSNANQLIENLMSNYYQPFFTYFLQNHNELAHNSELAKYAFVDFPMCVLFRNPSDFEKQLLPIFEKPDRWTYLAKIIYRVCKQFGVSESKSQINNQHLDWQNSVLKVLLNPTVNIFTSSVTQQRATSCLPKLINSFTYYPNFLRKIAMNDIANFVKILQSIESNEDLSPQNAFISFFDPKYADQADIDTHLIMIYEVVLKFLVRIFSRVGLYRSTFLSDSVPEILLLMTENLFSLFLSNTNITLKDTKNILQHTKPVVSSLETGAILCLASSKEDFRTKGAQIISMLVELYHTLLNIGEKLDIFDNFLFPIEEYRGIDPHKKLRLASSIIKDALRSIGIANQAQKNAFQSLFQSFLALTKEVDPTIQLIDDSDEPLIKVEKPESILNDEWIGTFSVMLSILPDDDFKKVMRQLKILLSSQRDLGAIAVSAVPTAVAPRYFFAITNMCLEWIASAEAPQGYVDASSRISTLIMNVMRMVRGLAEQKNWPIVEPGIFNHLLVVMVAHCDMIPGEDFRLSCTKTIISIMKLLLSQNLNLDFQTRHTISKSLLGWLPTIANLSKEYNSTIHQCLALILDDLSLIECIDNNDPRSPEEKVDALFMLYFASIKSRLDMKETTETDMVPVLASLLKRNMSVGIEHCLSMGFDSKDTVRAAFIGAVSAVFHIPEVKNPEPNNLNTNKSLIDIVLNGNWDFIEIICRSVPYSRADAFGIAILEASLLRGIGFDFIDRMIFTEVDNVEIESKNTLFRGNAVPARAVGSLPRLIGTKWMQDTLKPIVLELLDNCKNGLHYIVDPSKIPADQNIEDNRKNFRDLLNKCLIKITGNFDKMPKGLIREAQMIFTSVERKYGDFAYQILASFLFLRFLLPAFTVPKLIGLDCMLPDEPRQALVAASTVLNVVTRSKQLNDKGEHLIPFNDFAADANFQFSEFFKRIVNTKLDADTMKDSDEILKELNLDEKDVIRALHSELYPLLNQIRKIANEHEDGNGNPNQNSTTNITAAHNPTTVVSTQGAIPIPVQTTEPATRNEATTTNSNNNTTAESLSIGKSAQRLADFLQSMGPPSKKNATSDRQSVRRRMSTFFISSKKEKININKQFNELMSTQIPEDIQLLLRGFIKKVENPATDETTILIVNVEKLTQIKDTKFGPYFFFKALQDIKTTQATIILILKGFNEESVPTSTEFEVLFKMPPIKLIKRVICLETSFSYVQFVVQNPTVLDFAPHVFPNSINNLASLIGPQLNSILPESSLESISKPESVHKALLVQSPTEVHEGQVKLFPNSVQITATPEMILITSRPTSQLIPKNDLTNDHNDPSSFPASNSSYGTANDSILNRGENHSRYYTIIPMTLMMFSDLKFDKPIRQGNELEFSLYAAKNEIRLRISDKSTLYETIVNIVRRNQIMKTLSSKVKVDTSTLQWLMLNLAFVNIVNTAVVPNVLKASIGLIYVIFISFEIKHNIEIINPNERLPSSMVGYVVRLSEDIAKNNPESFSGFLSEYFKVFSYVPKDSIPSTLLYLKPWIKLYTKDINNQPKITENFLVAFNDCVNASETFCEYVWSVIMSEDNSMNSHPIDFILHYTFEHHKEILPKISVSFARLNSKKMTTFLVKTLLNEWSEKKERDNNDIKFIWNSISLLFMLDLFDESLMCDFVYHMLTIRFKLDPKILLDCKGCFTNSISRVSFQNKNEWESEFNEYEIFYSFRNPLTPNVRGFYENCINTAKIYQRCTNSFKDKGEAMSSNFFQSFKNDFYDNSSQEDQFKKASSIIYLSAFSNYKNSNEFLNLMMKIMNDNADDDTVLIAVTTSLSFIYENRNNTPINNSFDTRLFFISIALCLRLRVSLCADLACKALSRLIMINDDSNQDANNNKSDKIEKIIDNITKSLNIETLAKLESLTGAIPLPFTSNPIFSAFVTIISSISDNYQFNSDSTQAKPSYSKSILRNNLESDSNILQTFIYSIKKILKKDENELNADYIKIESNAAIATVLLALTDSENQEILHMALKFFRKRRNDYLNLIQSANPLIQSKLQKRSNEFLWATVKKHSQNQSNDDIYANIPTWIQHHFCGNSDQKDDNTPKPEKITSEQFLNVINKC</sequence>
<dbReference type="Pfam" id="PF00616">
    <property type="entry name" value="RasGAP"/>
    <property type="match status" value="1"/>
</dbReference>
<feature type="compositionally biased region" description="Low complexity" evidence="2">
    <location>
        <begin position="1348"/>
        <end position="1363"/>
    </location>
</feature>